<evidence type="ECO:0000313" key="1">
    <source>
        <dbReference type="EMBL" id="GAI23561.1"/>
    </source>
</evidence>
<reference evidence="1" key="1">
    <citation type="journal article" date="2014" name="Front. Microbiol.">
        <title>High frequency of phylogenetically diverse reductive dehalogenase-homologous genes in deep subseafloor sedimentary metagenomes.</title>
        <authorList>
            <person name="Kawai M."/>
            <person name="Futagami T."/>
            <person name="Toyoda A."/>
            <person name="Takaki Y."/>
            <person name="Nishi S."/>
            <person name="Hori S."/>
            <person name="Arai W."/>
            <person name="Tsubouchi T."/>
            <person name="Morono Y."/>
            <person name="Uchiyama I."/>
            <person name="Ito T."/>
            <person name="Fujiyama A."/>
            <person name="Inagaki F."/>
            <person name="Takami H."/>
        </authorList>
    </citation>
    <scope>NUCLEOTIDE SEQUENCE</scope>
    <source>
        <strain evidence="1">Expedition CK06-06</strain>
    </source>
</reference>
<dbReference type="InterPro" id="IPR042253">
    <property type="entry name" value="Pglycerate_mutase_ApgM_sf"/>
</dbReference>
<comment type="caution">
    <text evidence="1">The sequence shown here is derived from an EMBL/GenBank/DDBJ whole genome shotgun (WGS) entry which is preliminary data.</text>
</comment>
<dbReference type="InterPro" id="IPR004456">
    <property type="entry name" value="Pglycerate_mutase_ApgM"/>
</dbReference>
<accession>X1MZY8</accession>
<organism evidence="1">
    <name type="scientific">marine sediment metagenome</name>
    <dbReference type="NCBI Taxonomy" id="412755"/>
    <lineage>
        <taxon>unclassified sequences</taxon>
        <taxon>metagenomes</taxon>
        <taxon>ecological metagenomes</taxon>
    </lineage>
</organism>
<dbReference type="EMBL" id="BARV01020099">
    <property type="protein sequence ID" value="GAI23561.1"/>
    <property type="molecule type" value="Genomic_DNA"/>
</dbReference>
<dbReference type="Pfam" id="PF10143">
    <property type="entry name" value="PhosphMutase"/>
    <property type="match status" value="1"/>
</dbReference>
<dbReference type="PANTHER" id="PTHR31209">
    <property type="entry name" value="COFACTOR-INDEPENDENT PHOSPHOGLYCERATE MUTASE"/>
    <property type="match status" value="1"/>
</dbReference>
<protein>
    <submittedName>
        <fullName evidence="1">Uncharacterized protein</fullName>
    </submittedName>
</protein>
<dbReference type="PANTHER" id="PTHR31209:SF0">
    <property type="entry name" value="METALLOENZYME DOMAIN-CONTAINING PROTEIN"/>
    <property type="match status" value="1"/>
</dbReference>
<name>X1MZY8_9ZZZZ</name>
<gene>
    <name evidence="1" type="ORF">S06H3_33644</name>
</gene>
<dbReference type="AlphaFoldDB" id="X1MZY8"/>
<feature type="non-terminal residue" evidence="1">
    <location>
        <position position="199"/>
    </location>
</feature>
<proteinExistence type="predicted"/>
<sequence>MVLLYLFVPSLIGLGAAAWQGSLELFGVGLVILAARGNFCTIDNRGLITDRRAGRISTEKNIELCQLLNEKIAISGAEIAVTPVKEHRFVLILRGEGLSPELTDSDPQQVGLAPKKVDALSPSAQRTAEIANEFVSRVKSLLQDKAPANMVLLRGFSQHPDIPSIPDIYKLKPATIAIYPMYRGLAKLVGMQLLPAGNN</sequence>
<dbReference type="Gene3D" id="3.30.70.2130">
    <property type="entry name" value="Metalloenzyme domain"/>
    <property type="match status" value="1"/>
</dbReference>
<dbReference type="GO" id="GO:0004619">
    <property type="term" value="F:phosphoglycerate mutase activity"/>
    <property type="evidence" value="ECO:0007669"/>
    <property type="project" value="InterPro"/>
</dbReference>